<dbReference type="PROSITE" id="PS00761">
    <property type="entry name" value="SPASE_I_3"/>
    <property type="match status" value="1"/>
</dbReference>
<dbReference type="OrthoDB" id="9802919at2"/>
<evidence type="ECO:0000313" key="10">
    <source>
        <dbReference type="Proteomes" id="UP000432715"/>
    </source>
</evidence>
<keyword evidence="7" id="KW-0645">Protease</keyword>
<comment type="subcellular location">
    <subcellularLocation>
        <location evidence="2">Cell membrane</location>
        <topology evidence="2">Single-pass type II membrane protein</topology>
    </subcellularLocation>
    <subcellularLocation>
        <location evidence="7">Membrane</location>
        <topology evidence="7">Single-pass type II membrane protein</topology>
    </subcellularLocation>
</comment>
<name>A0A6I0EYX2_9FIRM</name>
<evidence type="ECO:0000256" key="4">
    <source>
        <dbReference type="ARBA" id="ARBA00013208"/>
    </source>
</evidence>
<dbReference type="InterPro" id="IPR019757">
    <property type="entry name" value="Pept_S26A_signal_pept_1_Lys-AS"/>
</dbReference>
<dbReference type="Gene3D" id="2.10.109.10">
    <property type="entry name" value="Umud Fragment, subunit A"/>
    <property type="match status" value="1"/>
</dbReference>
<protein>
    <recommendedName>
        <fullName evidence="4 7">Signal peptidase I</fullName>
        <ecNumber evidence="4 7">3.4.21.89</ecNumber>
    </recommendedName>
</protein>
<dbReference type="Pfam" id="PF10502">
    <property type="entry name" value="Peptidase_S26"/>
    <property type="match status" value="1"/>
</dbReference>
<dbReference type="CDD" id="cd06530">
    <property type="entry name" value="S26_SPase_I"/>
    <property type="match status" value="1"/>
</dbReference>
<dbReference type="EMBL" id="WBZC01000024">
    <property type="protein sequence ID" value="KAB3534848.1"/>
    <property type="molecule type" value="Genomic_DNA"/>
</dbReference>
<accession>A0A6I0EYX2</accession>
<gene>
    <name evidence="9" type="primary">lepB</name>
    <name evidence="9" type="ORF">F8154_07620</name>
</gene>
<reference evidence="9 10" key="1">
    <citation type="submission" date="2019-10" db="EMBL/GenBank/DDBJ databases">
        <title>Alkaliphilus serpentinus sp. nov. and Alkaliphilus pronyensis sp. nov., two novel anaerobic alkaliphilic species isolated from the serpentinized-hosted hydrothermal field of the Prony Bay (New Caledonia).</title>
        <authorList>
            <person name="Postec A."/>
        </authorList>
    </citation>
    <scope>NUCLEOTIDE SEQUENCE [LARGE SCALE GENOMIC DNA]</scope>
    <source>
        <strain evidence="9 10">LacV</strain>
    </source>
</reference>
<evidence type="ECO:0000256" key="2">
    <source>
        <dbReference type="ARBA" id="ARBA00004401"/>
    </source>
</evidence>
<keyword evidence="5 7" id="KW-0378">Hydrolase</keyword>
<dbReference type="InterPro" id="IPR019758">
    <property type="entry name" value="Pept_S26A_signal_pept_1_CS"/>
</dbReference>
<dbReference type="GO" id="GO:0009003">
    <property type="term" value="F:signal peptidase activity"/>
    <property type="evidence" value="ECO:0007669"/>
    <property type="project" value="UniProtKB-EC"/>
</dbReference>
<keyword evidence="7" id="KW-0472">Membrane</keyword>
<comment type="similarity">
    <text evidence="3 7">Belongs to the peptidase S26 family.</text>
</comment>
<evidence type="ECO:0000259" key="8">
    <source>
        <dbReference type="Pfam" id="PF10502"/>
    </source>
</evidence>
<organism evidence="9 10">
    <name type="scientific">Alkaliphilus pronyensis</name>
    <dbReference type="NCBI Taxonomy" id="1482732"/>
    <lineage>
        <taxon>Bacteria</taxon>
        <taxon>Bacillati</taxon>
        <taxon>Bacillota</taxon>
        <taxon>Clostridia</taxon>
        <taxon>Peptostreptococcales</taxon>
        <taxon>Natronincolaceae</taxon>
        <taxon>Alkaliphilus</taxon>
    </lineage>
</organism>
<evidence type="ECO:0000256" key="5">
    <source>
        <dbReference type="ARBA" id="ARBA00022801"/>
    </source>
</evidence>
<sequence>MKGVRGIIVKNEIIEWIKTIVLSVAIALLITTFVKPTIVRQHSMSPTLQEYDFLIINRLLYKRSGPENGDIVVFQSDLKTSMGRDKLLIKRIIAIPGDTVLVEDGIVYLNGRALDEPYLENVYTEGKAVEGKEIEVPEGKVFTMGDNRGNSRDSRDESIGLVDIDEIVGKAFLRLYPFNKLGFIN</sequence>
<evidence type="ECO:0000256" key="1">
    <source>
        <dbReference type="ARBA" id="ARBA00000677"/>
    </source>
</evidence>
<comment type="catalytic activity">
    <reaction evidence="1 7">
        <text>Cleavage of hydrophobic, N-terminal signal or leader sequences from secreted and periplasmic proteins.</text>
        <dbReference type="EC" id="3.4.21.89"/>
    </reaction>
</comment>
<dbReference type="InterPro" id="IPR000223">
    <property type="entry name" value="Pept_S26A_signal_pept_1"/>
</dbReference>
<feature type="domain" description="Peptidase S26" evidence="8">
    <location>
        <begin position="13"/>
        <end position="175"/>
    </location>
</feature>
<dbReference type="InterPro" id="IPR019533">
    <property type="entry name" value="Peptidase_S26"/>
</dbReference>
<comment type="caution">
    <text evidence="9">The sequence shown here is derived from an EMBL/GenBank/DDBJ whole genome shotgun (WGS) entry which is preliminary data.</text>
</comment>
<dbReference type="PRINTS" id="PR00727">
    <property type="entry name" value="LEADERPTASE"/>
</dbReference>
<evidence type="ECO:0000313" key="9">
    <source>
        <dbReference type="EMBL" id="KAB3534848.1"/>
    </source>
</evidence>
<dbReference type="PANTHER" id="PTHR43390">
    <property type="entry name" value="SIGNAL PEPTIDASE I"/>
    <property type="match status" value="1"/>
</dbReference>
<dbReference type="PANTHER" id="PTHR43390:SF1">
    <property type="entry name" value="CHLOROPLAST PROCESSING PEPTIDASE"/>
    <property type="match status" value="1"/>
</dbReference>
<dbReference type="Proteomes" id="UP000432715">
    <property type="component" value="Unassembled WGS sequence"/>
</dbReference>
<dbReference type="SUPFAM" id="SSF51306">
    <property type="entry name" value="LexA/Signal peptidase"/>
    <property type="match status" value="1"/>
</dbReference>
<dbReference type="GO" id="GO:0004252">
    <property type="term" value="F:serine-type endopeptidase activity"/>
    <property type="evidence" value="ECO:0007669"/>
    <property type="project" value="InterPro"/>
</dbReference>
<keyword evidence="7" id="KW-1133">Transmembrane helix</keyword>
<evidence type="ECO:0000256" key="3">
    <source>
        <dbReference type="ARBA" id="ARBA00009370"/>
    </source>
</evidence>
<dbReference type="EC" id="3.4.21.89" evidence="4 7"/>
<feature type="active site" evidence="6">
    <location>
        <position position="43"/>
    </location>
</feature>
<dbReference type="NCBIfam" id="TIGR02227">
    <property type="entry name" value="sigpep_I_bact"/>
    <property type="match status" value="1"/>
</dbReference>
<feature type="transmembrane region" description="Helical" evidence="7">
    <location>
        <begin position="16"/>
        <end position="34"/>
    </location>
</feature>
<feature type="active site" evidence="6">
    <location>
        <position position="90"/>
    </location>
</feature>
<dbReference type="PROSITE" id="PS00760">
    <property type="entry name" value="SPASE_I_2"/>
    <property type="match status" value="1"/>
</dbReference>
<proteinExistence type="inferred from homology"/>
<dbReference type="GO" id="GO:0006465">
    <property type="term" value="P:signal peptide processing"/>
    <property type="evidence" value="ECO:0007669"/>
    <property type="project" value="InterPro"/>
</dbReference>
<evidence type="ECO:0000256" key="7">
    <source>
        <dbReference type="RuleBase" id="RU362042"/>
    </source>
</evidence>
<keyword evidence="10" id="KW-1185">Reference proteome</keyword>
<evidence type="ECO:0000256" key="6">
    <source>
        <dbReference type="PIRSR" id="PIRSR600223-1"/>
    </source>
</evidence>
<dbReference type="GO" id="GO:0005886">
    <property type="term" value="C:plasma membrane"/>
    <property type="evidence" value="ECO:0007669"/>
    <property type="project" value="UniProtKB-SubCell"/>
</dbReference>
<keyword evidence="7" id="KW-0812">Transmembrane</keyword>
<dbReference type="AlphaFoldDB" id="A0A6I0EYX2"/>
<dbReference type="InterPro" id="IPR036286">
    <property type="entry name" value="LexA/Signal_pep-like_sf"/>
</dbReference>